<gene>
    <name evidence="7" type="ORF">FD50_GL001901</name>
</gene>
<proteinExistence type="predicted"/>
<dbReference type="InterPro" id="IPR050093">
    <property type="entry name" value="ABC_SmlMolc_Importer"/>
</dbReference>
<dbReference type="FunFam" id="3.40.50.300:FF:000425">
    <property type="entry name" value="Probable ABC transporter, ATP-binding subunit"/>
    <property type="match status" value="1"/>
</dbReference>
<evidence type="ECO:0000256" key="3">
    <source>
        <dbReference type="ARBA" id="ARBA00022840"/>
    </source>
</evidence>
<dbReference type="InterPro" id="IPR027417">
    <property type="entry name" value="P-loop_NTPase"/>
</dbReference>
<dbReference type="InterPro" id="IPR013611">
    <property type="entry name" value="Transp-assoc_OB_typ2"/>
</dbReference>
<reference evidence="7 8" key="1">
    <citation type="journal article" date="2015" name="Genome Announc.">
        <title>Expanding the biotechnology potential of lactobacilli through comparative genomics of 213 strains and associated genera.</title>
        <authorList>
            <person name="Sun Z."/>
            <person name="Harris H.M."/>
            <person name="McCann A."/>
            <person name="Guo C."/>
            <person name="Argimon S."/>
            <person name="Zhang W."/>
            <person name="Yang X."/>
            <person name="Jeffery I.B."/>
            <person name="Cooney J.C."/>
            <person name="Kagawa T.F."/>
            <person name="Liu W."/>
            <person name="Song Y."/>
            <person name="Salvetti E."/>
            <person name="Wrobel A."/>
            <person name="Rasinkangas P."/>
            <person name="Parkhill J."/>
            <person name="Rea M.C."/>
            <person name="O'Sullivan O."/>
            <person name="Ritari J."/>
            <person name="Douillard F.P."/>
            <person name="Paul Ross R."/>
            <person name="Yang R."/>
            <person name="Briner A.E."/>
            <person name="Felis G.E."/>
            <person name="de Vos W.M."/>
            <person name="Barrangou R."/>
            <person name="Klaenhammer T.R."/>
            <person name="Caufield P.W."/>
            <person name="Cui Y."/>
            <person name="Zhang H."/>
            <person name="O'Toole P.W."/>
        </authorList>
    </citation>
    <scope>NUCLEOTIDE SEQUENCE [LARGE SCALE GENOMIC DNA]</scope>
    <source>
        <strain evidence="7 8">DSM 16230</strain>
    </source>
</reference>
<dbReference type="InterPro" id="IPR003593">
    <property type="entry name" value="AAA+_ATPase"/>
</dbReference>
<dbReference type="InterPro" id="IPR017871">
    <property type="entry name" value="ABC_transporter-like_CS"/>
</dbReference>
<dbReference type="GO" id="GO:0016887">
    <property type="term" value="F:ATP hydrolysis activity"/>
    <property type="evidence" value="ECO:0007669"/>
    <property type="project" value="InterPro"/>
</dbReference>
<evidence type="ECO:0000256" key="2">
    <source>
        <dbReference type="ARBA" id="ARBA00022741"/>
    </source>
</evidence>
<comment type="caution">
    <text evidence="7">The sequence shown here is derived from an EMBL/GenBank/DDBJ whole genome shotgun (WGS) entry which is preliminary data.</text>
</comment>
<dbReference type="InterPro" id="IPR003439">
    <property type="entry name" value="ABC_transporter-like_ATP-bd"/>
</dbReference>
<protein>
    <recommendedName>
        <fullName evidence="5">ABC-type quaternary amine transporter</fullName>
        <ecNumber evidence="5">7.6.2.9</ecNumber>
    </recommendedName>
</protein>
<evidence type="ECO:0000256" key="1">
    <source>
        <dbReference type="ARBA" id="ARBA00022448"/>
    </source>
</evidence>
<dbReference type="SMART" id="SM00382">
    <property type="entry name" value="AAA"/>
    <property type="match status" value="1"/>
</dbReference>
<dbReference type="AlphaFoldDB" id="A0A0R1UUW8"/>
<dbReference type="Pfam" id="PF08402">
    <property type="entry name" value="TOBE_2"/>
    <property type="match status" value="1"/>
</dbReference>
<dbReference type="SUPFAM" id="SSF50331">
    <property type="entry name" value="MOP-like"/>
    <property type="match status" value="1"/>
</dbReference>
<dbReference type="Pfam" id="PF00005">
    <property type="entry name" value="ABC_tran"/>
    <property type="match status" value="1"/>
</dbReference>
<evidence type="ECO:0000256" key="5">
    <source>
        <dbReference type="ARBA" id="ARBA00066388"/>
    </source>
</evidence>
<name>A0A0R1UUW8_9LACO</name>
<dbReference type="Gene3D" id="3.40.50.300">
    <property type="entry name" value="P-loop containing nucleotide triphosphate hydrolases"/>
    <property type="match status" value="1"/>
</dbReference>
<dbReference type="InterPro" id="IPR008995">
    <property type="entry name" value="Mo/tungstate-bd_C_term_dom"/>
</dbReference>
<keyword evidence="4" id="KW-1278">Translocase</keyword>
<dbReference type="RefSeq" id="WP_056961769.1">
    <property type="nucleotide sequence ID" value="NZ_AZFQ01000054.1"/>
</dbReference>
<evidence type="ECO:0000259" key="6">
    <source>
        <dbReference type="PROSITE" id="PS50893"/>
    </source>
</evidence>
<dbReference type="STRING" id="1423801.FD50_GL001901"/>
<dbReference type="GeneID" id="98309128"/>
<dbReference type="PROSITE" id="PS00211">
    <property type="entry name" value="ABC_TRANSPORTER_1"/>
    <property type="match status" value="1"/>
</dbReference>
<dbReference type="EC" id="7.6.2.9" evidence="5"/>
<dbReference type="Proteomes" id="UP000051166">
    <property type="component" value="Unassembled WGS sequence"/>
</dbReference>
<dbReference type="Gene3D" id="2.40.50.100">
    <property type="match status" value="1"/>
</dbReference>
<evidence type="ECO:0000313" key="8">
    <source>
        <dbReference type="Proteomes" id="UP000051166"/>
    </source>
</evidence>
<keyword evidence="3" id="KW-0067">ATP-binding</keyword>
<dbReference type="PROSITE" id="PS50893">
    <property type="entry name" value="ABC_TRANSPORTER_2"/>
    <property type="match status" value="1"/>
</dbReference>
<dbReference type="GO" id="GO:0015418">
    <property type="term" value="F:ABC-type quaternary ammonium compound transporting activity"/>
    <property type="evidence" value="ECO:0007669"/>
    <property type="project" value="UniProtKB-EC"/>
</dbReference>
<organism evidence="7 8">
    <name type="scientific">Liquorilactobacillus satsumensis DSM 16230 = JCM 12392</name>
    <dbReference type="NCBI Taxonomy" id="1423801"/>
    <lineage>
        <taxon>Bacteria</taxon>
        <taxon>Bacillati</taxon>
        <taxon>Bacillota</taxon>
        <taxon>Bacilli</taxon>
        <taxon>Lactobacillales</taxon>
        <taxon>Lactobacillaceae</taxon>
        <taxon>Liquorilactobacillus</taxon>
    </lineage>
</organism>
<dbReference type="OrthoDB" id="9790614at2"/>
<dbReference type="GO" id="GO:0043190">
    <property type="term" value="C:ATP-binding cassette (ABC) transporter complex"/>
    <property type="evidence" value="ECO:0007669"/>
    <property type="project" value="InterPro"/>
</dbReference>
<sequence>MDNLVNVEDLSINFGKLNVISEMNFNIKQGTLTSILGPSGGGKTTVLRAIAGLNQNITGKILLDGQDITHLPANKRNIGMIFQSYALFPNLSVSENIAYGLKVQKKPQAEINAAVNEMLALVGMEQKKDTYPDDLSGGQKQRVAIARAMVMEPKLLLLDEPFSALDAKIRVELRNQIKHYQEKLGITMIFVTHDQAEAIAISDDIIVMNDGQVQQQGSPMEIYAAPQNLFVANFIGNHNILSGQELVKLGLKNVQGTLKYVVRPELFERAENHLQSSDSVAITGTVQSASILGDRVQYLFESAPGIMLKVENLNHAKPLTVGAKETLYLHSKYVKEVGA</sequence>
<dbReference type="SUPFAM" id="SSF52540">
    <property type="entry name" value="P-loop containing nucleoside triphosphate hydrolases"/>
    <property type="match status" value="1"/>
</dbReference>
<dbReference type="EMBL" id="AZFQ01000054">
    <property type="protein sequence ID" value="KRL96957.1"/>
    <property type="molecule type" value="Genomic_DNA"/>
</dbReference>
<dbReference type="PANTHER" id="PTHR42781:SF4">
    <property type="entry name" value="SPERMIDINE_PUTRESCINE IMPORT ATP-BINDING PROTEIN POTA"/>
    <property type="match status" value="1"/>
</dbReference>
<dbReference type="PANTHER" id="PTHR42781">
    <property type="entry name" value="SPERMIDINE/PUTRESCINE IMPORT ATP-BINDING PROTEIN POTA"/>
    <property type="match status" value="1"/>
</dbReference>
<accession>A0A0R1UUW8</accession>
<feature type="domain" description="ABC transporter" evidence="6">
    <location>
        <begin position="5"/>
        <end position="235"/>
    </location>
</feature>
<dbReference type="GO" id="GO:0005524">
    <property type="term" value="F:ATP binding"/>
    <property type="evidence" value="ECO:0007669"/>
    <property type="project" value="UniProtKB-KW"/>
</dbReference>
<keyword evidence="8" id="KW-1185">Reference proteome</keyword>
<keyword evidence="1" id="KW-0813">Transport</keyword>
<evidence type="ECO:0000256" key="4">
    <source>
        <dbReference type="ARBA" id="ARBA00022967"/>
    </source>
</evidence>
<keyword evidence="2" id="KW-0547">Nucleotide-binding</keyword>
<evidence type="ECO:0000313" key="7">
    <source>
        <dbReference type="EMBL" id="KRL96957.1"/>
    </source>
</evidence>
<dbReference type="PATRIC" id="fig|1423801.4.peg.1942"/>